<dbReference type="Proteomes" id="UP000267164">
    <property type="component" value="Chromosome"/>
</dbReference>
<feature type="compositionally biased region" description="Low complexity" evidence="1">
    <location>
        <begin position="44"/>
        <end position="57"/>
    </location>
</feature>
<keyword evidence="2" id="KW-0472">Membrane</keyword>
<dbReference type="Pfam" id="PF26527">
    <property type="entry name" value="DUF8176"/>
    <property type="match status" value="1"/>
</dbReference>
<evidence type="ECO:0000313" key="4">
    <source>
        <dbReference type="EMBL" id="AYF75041.1"/>
    </source>
</evidence>
<feature type="domain" description="DUF8176" evidence="3">
    <location>
        <begin position="301"/>
        <end position="426"/>
    </location>
</feature>
<dbReference type="OrthoDB" id="4382015at2"/>
<feature type="region of interest" description="Disordered" evidence="1">
    <location>
        <begin position="1"/>
        <end position="219"/>
    </location>
</feature>
<evidence type="ECO:0000259" key="3">
    <source>
        <dbReference type="Pfam" id="PF26527"/>
    </source>
</evidence>
<feature type="transmembrane region" description="Helical" evidence="2">
    <location>
        <begin position="251"/>
        <end position="273"/>
    </location>
</feature>
<protein>
    <recommendedName>
        <fullName evidence="3">DUF8176 domain-containing protein</fullName>
    </recommendedName>
</protein>
<feature type="compositionally biased region" description="Low complexity" evidence="1">
    <location>
        <begin position="149"/>
        <end position="170"/>
    </location>
</feature>
<keyword evidence="2" id="KW-0812">Transmembrane</keyword>
<evidence type="ECO:0000256" key="1">
    <source>
        <dbReference type="SAM" id="MobiDB-lite"/>
    </source>
</evidence>
<proteinExistence type="predicted"/>
<organism evidence="4 5">
    <name type="scientific">Nocardia yunnanensis</name>
    <dbReference type="NCBI Taxonomy" id="2382165"/>
    <lineage>
        <taxon>Bacteria</taxon>
        <taxon>Bacillati</taxon>
        <taxon>Actinomycetota</taxon>
        <taxon>Actinomycetes</taxon>
        <taxon>Mycobacteriales</taxon>
        <taxon>Nocardiaceae</taxon>
        <taxon>Nocardia</taxon>
    </lineage>
</organism>
<feature type="compositionally biased region" description="Gly residues" evidence="1">
    <location>
        <begin position="171"/>
        <end position="185"/>
    </location>
</feature>
<dbReference type="AlphaFoldDB" id="A0A386ZBK4"/>
<name>A0A386ZBK4_9NOCA</name>
<keyword evidence="5" id="KW-1185">Reference proteome</keyword>
<feature type="region of interest" description="Disordered" evidence="1">
    <location>
        <begin position="227"/>
        <end position="246"/>
    </location>
</feature>
<evidence type="ECO:0000313" key="5">
    <source>
        <dbReference type="Proteomes" id="UP000267164"/>
    </source>
</evidence>
<dbReference type="EMBL" id="CP032568">
    <property type="protein sequence ID" value="AYF75041.1"/>
    <property type="molecule type" value="Genomic_DNA"/>
</dbReference>
<dbReference type="InterPro" id="IPR058489">
    <property type="entry name" value="DUF8176"/>
</dbReference>
<evidence type="ECO:0000256" key="2">
    <source>
        <dbReference type="SAM" id="Phobius"/>
    </source>
</evidence>
<dbReference type="RefSeq" id="WP_120737162.1">
    <property type="nucleotide sequence ID" value="NZ_CP032568.1"/>
</dbReference>
<dbReference type="KEGG" id="nyu:D7D52_15530"/>
<reference evidence="4 5" key="1">
    <citation type="submission" date="2018-09" db="EMBL/GenBank/DDBJ databases">
        <title>Nocardia yunnanensis sp. nov., an actinomycete isolated from a soil sample.</title>
        <authorList>
            <person name="Zhang J."/>
        </authorList>
    </citation>
    <scope>NUCLEOTIDE SEQUENCE [LARGE SCALE GENOMIC DNA]</scope>
    <source>
        <strain evidence="4 5">CFHS0054</strain>
    </source>
</reference>
<gene>
    <name evidence="4" type="ORF">D7D52_15530</name>
</gene>
<accession>A0A386ZBK4</accession>
<sequence>MASGNDESDRPEPEETEPAAPESEFGPALGGFGPSLNDFGPALGDFGPTPAAAAPGWSPAPGPQGPDVGWRPAGAPPQYRAPDAWTPTTGQYPVQYPTGQYPPVGHPADGNGMATGQFPPVESAGPAASAADVEQTVRIPPGGSQSVPGNAQQAAPGGDQAAAEANSPGANAGGAAAGAGNGMAGAGNAAGAPDSWWRSAPSGFPPTPPESDAPQGESLSWADDPIVKALTPPKTPLPQAKPEEPRSWRKVAAIGAGAAVLVLVIGLVALAVMRGGKDDAPTAGATTTGKAAVSPTAAALSCPARRDGALTIGNGEGGTGSGVDAILGFEHAFYVERSGVKARGFVVPDSTTVMPADVIQQKGIDPLKPGTTYCLKIVETGKSPDQVQTFHDVDITEHRADGTTEVYTERVTTVERDGRHLIQSIE</sequence>
<keyword evidence="2" id="KW-1133">Transmembrane helix</keyword>